<proteinExistence type="predicted"/>
<dbReference type="EMBL" id="MJBS01000086">
    <property type="protein sequence ID" value="OHE95229.1"/>
    <property type="molecule type" value="Genomic_DNA"/>
</dbReference>
<dbReference type="AlphaFoldDB" id="A0A1G4B1B6"/>
<feature type="compositionally biased region" description="Basic and acidic residues" evidence="1">
    <location>
        <begin position="8"/>
        <end position="17"/>
    </location>
</feature>
<dbReference type="RefSeq" id="XP_022472391.1">
    <property type="nucleotide sequence ID" value="XM_022621119.1"/>
</dbReference>
<evidence type="ECO:0000256" key="1">
    <source>
        <dbReference type="SAM" id="MobiDB-lite"/>
    </source>
</evidence>
<protein>
    <submittedName>
        <fullName evidence="2">Uncharacterized protein</fullName>
    </submittedName>
</protein>
<evidence type="ECO:0000313" key="3">
    <source>
        <dbReference type="Proteomes" id="UP000176998"/>
    </source>
</evidence>
<comment type="caution">
    <text evidence="2">The sequence shown here is derived from an EMBL/GenBank/DDBJ whole genome shotgun (WGS) entry which is preliminary data.</text>
</comment>
<accession>A0A1G4B1B6</accession>
<feature type="region of interest" description="Disordered" evidence="1">
    <location>
        <begin position="1"/>
        <end position="86"/>
    </location>
</feature>
<dbReference type="Proteomes" id="UP000176998">
    <property type="component" value="Unassembled WGS sequence"/>
</dbReference>
<name>A0A1G4B1B6_9PEZI</name>
<gene>
    <name evidence="2" type="ORF">CORC01_09490</name>
</gene>
<sequence>MNINNNDETSRGQELETRAQPWKKWFIPEKPVSTDYGQKPVVLSSGDGQGSLPTPLRDTDLSQPKPRVELDAKHLAKSEYPSIGGH</sequence>
<feature type="compositionally biased region" description="Basic and acidic residues" evidence="1">
    <location>
        <begin position="66"/>
        <end position="77"/>
    </location>
</feature>
<organism evidence="2 3">
    <name type="scientific">Colletotrichum orchidophilum</name>
    <dbReference type="NCBI Taxonomy" id="1209926"/>
    <lineage>
        <taxon>Eukaryota</taxon>
        <taxon>Fungi</taxon>
        <taxon>Dikarya</taxon>
        <taxon>Ascomycota</taxon>
        <taxon>Pezizomycotina</taxon>
        <taxon>Sordariomycetes</taxon>
        <taxon>Hypocreomycetidae</taxon>
        <taxon>Glomerellales</taxon>
        <taxon>Glomerellaceae</taxon>
        <taxon>Colletotrichum</taxon>
    </lineage>
</organism>
<keyword evidence="3" id="KW-1185">Reference proteome</keyword>
<reference evidence="2 3" key="1">
    <citation type="submission" date="2016-09" db="EMBL/GenBank/DDBJ databases">
        <authorList>
            <person name="Capua I."/>
            <person name="De Benedictis P."/>
            <person name="Joannis T."/>
            <person name="Lombin L.H."/>
            <person name="Cattoli G."/>
        </authorList>
    </citation>
    <scope>NUCLEOTIDE SEQUENCE [LARGE SCALE GENOMIC DNA]</scope>
    <source>
        <strain evidence="2 3">IMI 309357</strain>
    </source>
</reference>
<dbReference type="GeneID" id="34562629"/>
<evidence type="ECO:0000313" key="2">
    <source>
        <dbReference type="EMBL" id="OHE95229.1"/>
    </source>
</evidence>